<sequence length="222" mass="24527">MGGLVIEKIRPGVEFTPDAAAAFRRADAQVRKEFGRGIDVNSTYRSWATQLKMYNAWQAYVSGRGPYPGHSKALHPSDPLAFHVKGTALDSDDWTSDRIRAILAQNGFIRNRLYVPNENHHFEYIRSSDKNYGKPTSGGASKPKPKPIPKPIESEEDDMEPKFIAGAKQGTAGTIYQLRADGKKRKIPSPEWTARRAIEKVTGEKIAVGLVPDADLAKIPNA</sequence>
<protein>
    <submittedName>
        <fullName evidence="2">Peptidase</fullName>
    </submittedName>
</protein>
<evidence type="ECO:0000313" key="2">
    <source>
        <dbReference type="EMBL" id="QRI45068.1"/>
    </source>
</evidence>
<gene>
    <name evidence="2" type="primary">14</name>
    <name evidence="2" type="ORF">SEA_SHOCKER_14</name>
</gene>
<accession>A0A890V420</accession>
<dbReference type="SUPFAM" id="SSF55166">
    <property type="entry name" value="Hedgehog/DD-peptidase"/>
    <property type="match status" value="1"/>
</dbReference>
<feature type="region of interest" description="Disordered" evidence="1">
    <location>
        <begin position="126"/>
        <end position="160"/>
    </location>
</feature>
<dbReference type="Gene3D" id="3.30.1380.10">
    <property type="match status" value="1"/>
</dbReference>
<dbReference type="EMBL" id="MW507126">
    <property type="protein sequence ID" value="QRI45068.1"/>
    <property type="molecule type" value="Genomic_DNA"/>
</dbReference>
<proteinExistence type="predicted"/>
<reference evidence="2" key="1">
    <citation type="submission" date="2021-01" db="EMBL/GenBank/DDBJ databases">
        <authorList>
            <person name="Weegman M.K."/>
            <person name="Spring A.S."/>
            <person name="Bonilla J.A."/>
            <person name="Klyczek K."/>
            <person name="Garlena R.A."/>
            <person name="Russell D.A."/>
            <person name="Pope W.H."/>
            <person name="Jacobs-Sera D."/>
            <person name="Hatfull G.F."/>
        </authorList>
    </citation>
    <scope>NUCLEOTIDE SEQUENCE</scope>
</reference>
<dbReference type="GeneID" id="80020078"/>
<dbReference type="Proteomes" id="UP000654052">
    <property type="component" value="Segment"/>
</dbReference>
<dbReference type="RefSeq" id="YP_010755424.1">
    <property type="nucleotide sequence ID" value="NC_073470.1"/>
</dbReference>
<keyword evidence="3" id="KW-1185">Reference proteome</keyword>
<dbReference type="KEGG" id="vg:80020078"/>
<organism evidence="2 3">
    <name type="scientific">Microbacterium phage Shocker</name>
    <dbReference type="NCBI Taxonomy" id="2805839"/>
    <lineage>
        <taxon>Viruses</taxon>
        <taxon>Duplodnaviria</taxon>
        <taxon>Heunggongvirae</taxon>
        <taxon>Uroviricota</taxon>
        <taxon>Caudoviricetes</taxon>
        <taxon>Shockervirus</taxon>
        <taxon>Shockervirus shocker</taxon>
    </lineage>
</organism>
<name>A0A890V420_9CAUD</name>
<evidence type="ECO:0000256" key="1">
    <source>
        <dbReference type="SAM" id="MobiDB-lite"/>
    </source>
</evidence>
<evidence type="ECO:0000313" key="3">
    <source>
        <dbReference type="Proteomes" id="UP000654052"/>
    </source>
</evidence>
<dbReference type="InterPro" id="IPR009045">
    <property type="entry name" value="Zn_M74/Hedgehog-like"/>
</dbReference>